<keyword evidence="2" id="KW-1185">Reference proteome</keyword>
<proteinExistence type="predicted"/>
<dbReference type="EMBL" id="JAATNW010000002">
    <property type="protein sequence ID" value="NMH58905.1"/>
    <property type="molecule type" value="Genomic_DNA"/>
</dbReference>
<reference evidence="1 2" key="1">
    <citation type="submission" date="2020-03" db="EMBL/GenBank/DDBJ databases">
        <title>Alteromonas ponticola sp. nov., isolated from seawater.</title>
        <authorList>
            <person name="Yoon J.-H."/>
            <person name="Kim Y.-O."/>
        </authorList>
    </citation>
    <scope>NUCLEOTIDE SEQUENCE [LARGE SCALE GENOMIC DNA]</scope>
    <source>
        <strain evidence="1 2">MYP5</strain>
    </source>
</reference>
<organism evidence="1 2">
    <name type="scientific">Alteromonas ponticola</name>
    <dbReference type="NCBI Taxonomy" id="2720613"/>
    <lineage>
        <taxon>Bacteria</taxon>
        <taxon>Pseudomonadati</taxon>
        <taxon>Pseudomonadota</taxon>
        <taxon>Gammaproteobacteria</taxon>
        <taxon>Alteromonadales</taxon>
        <taxon>Alteromonadaceae</taxon>
        <taxon>Alteromonas/Salinimonas group</taxon>
        <taxon>Alteromonas</taxon>
    </lineage>
</organism>
<evidence type="ECO:0000313" key="1">
    <source>
        <dbReference type="EMBL" id="NMH58905.1"/>
    </source>
</evidence>
<dbReference type="InterPro" id="IPR010775">
    <property type="entry name" value="DUF1365"/>
</dbReference>
<gene>
    <name evidence="1" type="ORF">HCJ96_02575</name>
</gene>
<comment type="caution">
    <text evidence="1">The sequence shown here is derived from an EMBL/GenBank/DDBJ whole genome shotgun (WGS) entry which is preliminary data.</text>
</comment>
<dbReference type="RefSeq" id="WP_169209488.1">
    <property type="nucleotide sequence ID" value="NZ_JAATNW010000002.1"/>
</dbReference>
<accession>A0ABX1QXC6</accession>
<protein>
    <submittedName>
        <fullName evidence="1">DUF1365 domain-containing protein</fullName>
    </submittedName>
</protein>
<sequence>MQSAIYHGNVFHQRFRPTRHAFNYSMFLFWLKLDEIDQICSSVKYISTSRLSLVQFRRQDYLGDAEESLAVAVRKKMSTLHGSPLVGDVFLLGQLRTLGFYFSPVNFYFLRNIHGTFTHMLAEVSNTPWHETHCYLVDLDKQEDSPKAFHVSPFNPMDMVYKWRVSAPDEKLSIALDCHQQKKDFTAGLTLQRQPLTTQNLRKCLFKIPGMSIKTVVGIYYQALKLWLKGTPFYPYASEKHGATHGDK</sequence>
<evidence type="ECO:0000313" key="2">
    <source>
        <dbReference type="Proteomes" id="UP000709336"/>
    </source>
</evidence>
<dbReference type="PANTHER" id="PTHR33973">
    <property type="entry name" value="OS07G0153300 PROTEIN"/>
    <property type="match status" value="1"/>
</dbReference>
<dbReference type="PANTHER" id="PTHR33973:SF4">
    <property type="entry name" value="OS07G0153300 PROTEIN"/>
    <property type="match status" value="1"/>
</dbReference>
<dbReference type="Proteomes" id="UP000709336">
    <property type="component" value="Unassembled WGS sequence"/>
</dbReference>
<dbReference type="Pfam" id="PF07103">
    <property type="entry name" value="DUF1365"/>
    <property type="match status" value="1"/>
</dbReference>
<name>A0ABX1QXC6_9ALTE</name>